<dbReference type="Pfam" id="PF05036">
    <property type="entry name" value="SPOR"/>
    <property type="match status" value="1"/>
</dbReference>
<evidence type="ECO:0000256" key="5">
    <source>
        <dbReference type="RuleBase" id="RU003495"/>
    </source>
</evidence>
<dbReference type="CDD" id="cd22268">
    <property type="entry name" value="DPBB_RlpA-like"/>
    <property type="match status" value="1"/>
</dbReference>
<name>A0ABU9C5Q6_9BURK</name>
<comment type="caution">
    <text evidence="8">The sequence shown here is derived from an EMBL/GenBank/DDBJ whole genome shotgun (WGS) entry which is preliminary data.</text>
</comment>
<dbReference type="EC" id="4.2.2.-" evidence="4"/>
<evidence type="ECO:0000256" key="4">
    <source>
        <dbReference type="HAMAP-Rule" id="MF_02071"/>
    </source>
</evidence>
<dbReference type="RefSeq" id="WP_341398039.1">
    <property type="nucleotide sequence ID" value="NZ_JBBUTI010000003.1"/>
</dbReference>
<dbReference type="InterPro" id="IPR034718">
    <property type="entry name" value="RlpA"/>
</dbReference>
<evidence type="ECO:0000313" key="9">
    <source>
        <dbReference type="Proteomes" id="UP001379945"/>
    </source>
</evidence>
<evidence type="ECO:0000256" key="6">
    <source>
        <dbReference type="SAM" id="MobiDB-lite"/>
    </source>
</evidence>
<dbReference type="InterPro" id="IPR012997">
    <property type="entry name" value="RplA"/>
</dbReference>
<dbReference type="EMBL" id="JBBUTI010000003">
    <property type="protein sequence ID" value="MEK8045757.1"/>
    <property type="molecule type" value="Genomic_DNA"/>
</dbReference>
<dbReference type="InterPro" id="IPR009009">
    <property type="entry name" value="RlpA-like_DPBB"/>
</dbReference>
<protein>
    <recommendedName>
        <fullName evidence="4">Endolytic peptidoglycan transglycosylase RlpA</fullName>
        <ecNumber evidence="4">4.2.2.-</ecNumber>
    </recommendedName>
</protein>
<dbReference type="PROSITE" id="PS51724">
    <property type="entry name" value="SPOR"/>
    <property type="match status" value="1"/>
</dbReference>
<dbReference type="SUPFAM" id="SSF110997">
    <property type="entry name" value="Sporulation related repeat"/>
    <property type="match status" value="1"/>
</dbReference>
<evidence type="ECO:0000256" key="2">
    <source>
        <dbReference type="ARBA" id="ARBA00023239"/>
    </source>
</evidence>
<dbReference type="NCBIfam" id="TIGR00413">
    <property type="entry name" value="rlpA"/>
    <property type="match status" value="1"/>
</dbReference>
<dbReference type="PANTHER" id="PTHR34183">
    <property type="entry name" value="ENDOLYTIC PEPTIDOGLYCAN TRANSGLYCOSYLASE RLPA"/>
    <property type="match status" value="1"/>
</dbReference>
<evidence type="ECO:0000256" key="3">
    <source>
        <dbReference type="ARBA" id="ARBA00023316"/>
    </source>
</evidence>
<keyword evidence="1" id="KW-0732">Signal</keyword>
<dbReference type="Gene3D" id="3.30.70.1070">
    <property type="entry name" value="Sporulation related repeat"/>
    <property type="match status" value="1"/>
</dbReference>
<keyword evidence="9" id="KW-1185">Reference proteome</keyword>
<keyword evidence="3 4" id="KW-0961">Cell wall biogenesis/degradation</keyword>
<evidence type="ECO:0000256" key="1">
    <source>
        <dbReference type="ARBA" id="ARBA00022729"/>
    </source>
</evidence>
<dbReference type="HAMAP" id="MF_02071">
    <property type="entry name" value="RlpA"/>
    <property type="match status" value="1"/>
</dbReference>
<dbReference type="InterPro" id="IPR007730">
    <property type="entry name" value="SPOR-like_dom"/>
</dbReference>
<dbReference type="PANTHER" id="PTHR34183:SF1">
    <property type="entry name" value="ENDOLYTIC PEPTIDOGLYCAN TRANSGLYCOSYLASE RLPA"/>
    <property type="match status" value="1"/>
</dbReference>
<accession>A0ABU9C5Q6</accession>
<dbReference type="SUPFAM" id="SSF50685">
    <property type="entry name" value="Barwin-like endoglucanases"/>
    <property type="match status" value="1"/>
</dbReference>
<comment type="function">
    <text evidence="4">Lytic transglycosylase with a strong preference for naked glycan strands that lack stem peptides.</text>
</comment>
<feature type="compositionally biased region" description="Low complexity" evidence="6">
    <location>
        <begin position="38"/>
        <end position="53"/>
    </location>
</feature>
<organism evidence="8 9">
    <name type="scientific">Ideonella margarita</name>
    <dbReference type="NCBI Taxonomy" id="2984191"/>
    <lineage>
        <taxon>Bacteria</taxon>
        <taxon>Pseudomonadati</taxon>
        <taxon>Pseudomonadota</taxon>
        <taxon>Betaproteobacteria</taxon>
        <taxon>Burkholderiales</taxon>
        <taxon>Sphaerotilaceae</taxon>
        <taxon>Ideonella</taxon>
    </lineage>
</organism>
<feature type="region of interest" description="Disordered" evidence="6">
    <location>
        <begin position="38"/>
        <end position="63"/>
    </location>
</feature>
<proteinExistence type="inferred from homology"/>
<gene>
    <name evidence="4" type="primary">rlpA</name>
    <name evidence="8" type="ORF">AACH00_05280</name>
</gene>
<dbReference type="Proteomes" id="UP001379945">
    <property type="component" value="Unassembled WGS sequence"/>
</dbReference>
<dbReference type="InterPro" id="IPR036680">
    <property type="entry name" value="SPOR-like_sf"/>
</dbReference>
<keyword evidence="2 4" id="KW-0456">Lyase</keyword>
<dbReference type="Gene3D" id="2.40.40.10">
    <property type="entry name" value="RlpA-like domain"/>
    <property type="match status" value="1"/>
</dbReference>
<reference evidence="8 9" key="1">
    <citation type="submission" date="2024-04" db="EMBL/GenBank/DDBJ databases">
        <title>Novel species of the genus Ideonella isolated from streams.</title>
        <authorList>
            <person name="Lu H."/>
        </authorList>
    </citation>
    <scope>NUCLEOTIDE SEQUENCE [LARGE SCALE GENOMIC DNA]</scope>
    <source>
        <strain evidence="8 9">LYT19W</strain>
    </source>
</reference>
<dbReference type="Pfam" id="PF03330">
    <property type="entry name" value="DPBB_1"/>
    <property type="match status" value="1"/>
</dbReference>
<evidence type="ECO:0000313" key="8">
    <source>
        <dbReference type="EMBL" id="MEK8045757.1"/>
    </source>
</evidence>
<sequence>MQHLPAHASALLPAFQPVLRGAAWLCLSAALVLAGCSSTPVGSGGSSPRPVVSAPAGRDGPPTDVALADVARTPDAEPKVEPIRAGGPNKPYEVLGQTYVPMTADEPLTERGLASWYGRKFHGRRTASGETYNMLAMTAAHKTMPIPSFARVRNPANGREVIVRVNDRGPFSEQRVIDLSYAAAVRLGVQNGVAPVEVQRLTHDEIRAGLGARPMPEPAPAEPETRMAAVSAPAPKVAAAAPAPTARPLPAPVPLPAVSNPTPAPGAPVARAHTTASVGFWLQLGAFGKGDGAYSFQQRVANELDWLAPLMTVFAEGGMHRLQAGPWPTREQAREAADKVRGALQLVPVLIERR</sequence>
<dbReference type="InterPro" id="IPR036908">
    <property type="entry name" value="RlpA-like_sf"/>
</dbReference>
<comment type="similarity">
    <text evidence="4 5">Belongs to the RlpA family.</text>
</comment>
<feature type="domain" description="SPOR" evidence="7">
    <location>
        <begin position="274"/>
        <end position="353"/>
    </location>
</feature>
<evidence type="ECO:0000259" key="7">
    <source>
        <dbReference type="PROSITE" id="PS51724"/>
    </source>
</evidence>